<dbReference type="Proteomes" id="UP000261905">
    <property type="component" value="Unassembled WGS sequence"/>
</dbReference>
<dbReference type="SUPFAM" id="SSF53807">
    <property type="entry name" value="Helical backbone' metal receptor"/>
    <property type="match status" value="1"/>
</dbReference>
<evidence type="ECO:0000313" key="5">
    <source>
        <dbReference type="EMBL" id="REK71224.1"/>
    </source>
</evidence>
<dbReference type="RefSeq" id="WP_116049231.1">
    <property type="nucleotide sequence ID" value="NZ_QUBQ01000006.1"/>
</dbReference>
<evidence type="ECO:0000256" key="1">
    <source>
        <dbReference type="ARBA" id="ARBA00023015"/>
    </source>
</evidence>
<dbReference type="Pfam" id="PF12833">
    <property type="entry name" value="HTH_18"/>
    <property type="match status" value="1"/>
</dbReference>
<dbReference type="PANTHER" id="PTHR43280:SF28">
    <property type="entry name" value="HTH-TYPE TRANSCRIPTIONAL ACTIVATOR RHAS"/>
    <property type="match status" value="1"/>
</dbReference>
<dbReference type="PROSITE" id="PS00041">
    <property type="entry name" value="HTH_ARAC_FAMILY_1"/>
    <property type="match status" value="1"/>
</dbReference>
<dbReference type="SUPFAM" id="SSF46689">
    <property type="entry name" value="Homeodomain-like"/>
    <property type="match status" value="2"/>
</dbReference>
<sequence length="529" mass="60076">METTIHQLKACRLLDWHIQEQAILLRIDRPTLIAAITGSVKADAGKRTLELTKDTLLFMRPGNQLKLYRMDKRLPKLCLLSFESYELVQQNEERLVYQNNRSSLPDSGWQSGKLPYRAIDIVKQLLQMEKQNGLYPKAASTIFDELLGLSIHSSQQLELVRDISLNAVISHINEHYATPLSREQLAKLSGFNTSYFSTLFTQSTGWGFSAYVNRVRIDRAKELLLSSSLTVQEIASKVGYTSGIYLSRKFKQITGLSPGQFRDHAAPMRIVAFQFAGCLLALGLTPVAMDAELSRDNRLLQPYLRNVPTVDGAYDGQPLTSLEAELVIAPTYYYNMPGRMNRLEQIAPILSLEWGKRDPISELLYMGKLLRREHEADMWVARYTGKVQMAKERLDSLLASGQTAAVYELRENGWYIWSNRARAAYNLYNALGFQAPAAIQRDVLDPDKHHFIALNELPAYAADHMFIITGGAGSDRQWKQLEKDMTVQRLPIGCKGKLYRLQLDDFWCCDGLLLELQLDIQVNHLLQGN</sequence>
<keyword evidence="2" id="KW-0238">DNA-binding</keyword>
<dbReference type="InterPro" id="IPR002491">
    <property type="entry name" value="ABC_transptr_periplasmic_BD"/>
</dbReference>
<dbReference type="InterPro" id="IPR009057">
    <property type="entry name" value="Homeodomain-like_sf"/>
</dbReference>
<dbReference type="PANTHER" id="PTHR43280">
    <property type="entry name" value="ARAC-FAMILY TRANSCRIPTIONAL REGULATOR"/>
    <property type="match status" value="1"/>
</dbReference>
<keyword evidence="6" id="KW-1185">Reference proteome</keyword>
<dbReference type="InterPro" id="IPR018060">
    <property type="entry name" value="HTH_AraC"/>
</dbReference>
<comment type="caution">
    <text evidence="5">The sequence shown here is derived from an EMBL/GenBank/DDBJ whole genome shotgun (WGS) entry which is preliminary data.</text>
</comment>
<evidence type="ECO:0000256" key="2">
    <source>
        <dbReference type="ARBA" id="ARBA00023125"/>
    </source>
</evidence>
<organism evidence="5 6">
    <name type="scientific">Paenibacillus paeoniae</name>
    <dbReference type="NCBI Taxonomy" id="2292705"/>
    <lineage>
        <taxon>Bacteria</taxon>
        <taxon>Bacillati</taxon>
        <taxon>Bacillota</taxon>
        <taxon>Bacilli</taxon>
        <taxon>Bacillales</taxon>
        <taxon>Paenibacillaceae</taxon>
        <taxon>Paenibacillus</taxon>
    </lineage>
</organism>
<gene>
    <name evidence="5" type="ORF">DX130_22530</name>
</gene>
<protein>
    <submittedName>
        <fullName evidence="5">Helix-turn-helix domain-containing protein</fullName>
    </submittedName>
</protein>
<dbReference type="GO" id="GO:0003700">
    <property type="term" value="F:DNA-binding transcription factor activity"/>
    <property type="evidence" value="ECO:0007669"/>
    <property type="project" value="InterPro"/>
</dbReference>
<dbReference type="Gene3D" id="3.40.50.1980">
    <property type="entry name" value="Nitrogenase molybdenum iron protein domain"/>
    <property type="match status" value="2"/>
</dbReference>
<name>A0A371P5K1_9BACL</name>
<dbReference type="PROSITE" id="PS01124">
    <property type="entry name" value="HTH_ARAC_FAMILY_2"/>
    <property type="match status" value="1"/>
</dbReference>
<dbReference type="AlphaFoldDB" id="A0A371P5K1"/>
<reference evidence="5 6" key="1">
    <citation type="submission" date="2018-08" db="EMBL/GenBank/DDBJ databases">
        <title>Paenibacillus sp. M4BSY-1, whole genome shotgun sequence.</title>
        <authorList>
            <person name="Tuo L."/>
        </authorList>
    </citation>
    <scope>NUCLEOTIDE SEQUENCE [LARGE SCALE GENOMIC DNA]</scope>
    <source>
        <strain evidence="5 6">M4BSY-1</strain>
    </source>
</reference>
<feature type="domain" description="HTH araC/xylS-type" evidence="4">
    <location>
        <begin position="166"/>
        <end position="264"/>
    </location>
</feature>
<dbReference type="Gene3D" id="1.10.10.60">
    <property type="entry name" value="Homeodomain-like"/>
    <property type="match status" value="2"/>
</dbReference>
<dbReference type="Pfam" id="PF01497">
    <property type="entry name" value="Peripla_BP_2"/>
    <property type="match status" value="1"/>
</dbReference>
<evidence type="ECO:0000256" key="3">
    <source>
        <dbReference type="ARBA" id="ARBA00023163"/>
    </source>
</evidence>
<evidence type="ECO:0000259" key="4">
    <source>
        <dbReference type="PROSITE" id="PS01124"/>
    </source>
</evidence>
<dbReference type="EMBL" id="QUBQ01000006">
    <property type="protein sequence ID" value="REK71224.1"/>
    <property type="molecule type" value="Genomic_DNA"/>
</dbReference>
<dbReference type="GO" id="GO:0043565">
    <property type="term" value="F:sequence-specific DNA binding"/>
    <property type="evidence" value="ECO:0007669"/>
    <property type="project" value="InterPro"/>
</dbReference>
<accession>A0A371P5K1</accession>
<keyword evidence="3" id="KW-0804">Transcription</keyword>
<proteinExistence type="predicted"/>
<dbReference type="InterPro" id="IPR018062">
    <property type="entry name" value="HTH_AraC-typ_CS"/>
</dbReference>
<keyword evidence="1" id="KW-0805">Transcription regulation</keyword>
<dbReference type="SMART" id="SM00342">
    <property type="entry name" value="HTH_ARAC"/>
    <property type="match status" value="1"/>
</dbReference>
<evidence type="ECO:0000313" key="6">
    <source>
        <dbReference type="Proteomes" id="UP000261905"/>
    </source>
</evidence>
<dbReference type="OrthoDB" id="2536188at2"/>